<reference evidence="3" key="1">
    <citation type="journal article" date="2023" name="Plant J.">
        <title>The genome of the king protea, Protea cynaroides.</title>
        <authorList>
            <person name="Chang J."/>
            <person name="Duong T.A."/>
            <person name="Schoeman C."/>
            <person name="Ma X."/>
            <person name="Roodt D."/>
            <person name="Barker N."/>
            <person name="Li Z."/>
            <person name="Van de Peer Y."/>
            <person name="Mizrachi E."/>
        </authorList>
    </citation>
    <scope>NUCLEOTIDE SEQUENCE</scope>
    <source>
        <tissue evidence="3">Young leaves</tissue>
    </source>
</reference>
<evidence type="ECO:0000313" key="4">
    <source>
        <dbReference type="Proteomes" id="UP001141806"/>
    </source>
</evidence>
<dbReference type="AlphaFoldDB" id="A0A9Q0GLD1"/>
<evidence type="ECO:0000313" key="3">
    <source>
        <dbReference type="EMBL" id="KAJ4945380.1"/>
    </source>
</evidence>
<keyword evidence="1" id="KW-1133">Transmembrane helix</keyword>
<accession>A0A9Q0GLD1</accession>
<gene>
    <name evidence="3" type="ORF">NE237_016348</name>
</gene>
<protein>
    <submittedName>
        <fullName evidence="3">Uncharacterized protein</fullName>
    </submittedName>
</protein>
<dbReference type="Proteomes" id="UP001141806">
    <property type="component" value="Unassembled WGS sequence"/>
</dbReference>
<sequence>MLGGKEIFLPLLLLLCLLTATRPDATYVIDVGGSRSSTYFRRGAFFISISINIYTWMCCYFNKGLKELIQPSKRRHSSRRPEKDSISFFFLYVISHEFLEFGLSSAQKVAQLSKDWENREWWKRTDIELELPEEKAVKATRQYILWMLDLTSGRSTFQSC</sequence>
<keyword evidence="1" id="KW-0472">Membrane</keyword>
<feature type="signal peptide" evidence="2">
    <location>
        <begin position="1"/>
        <end position="23"/>
    </location>
</feature>
<keyword evidence="2" id="KW-0732">Signal</keyword>
<keyword evidence="1" id="KW-0812">Transmembrane</keyword>
<evidence type="ECO:0000256" key="2">
    <source>
        <dbReference type="SAM" id="SignalP"/>
    </source>
</evidence>
<dbReference type="EMBL" id="JAMYWD010001023">
    <property type="protein sequence ID" value="KAJ4945380.1"/>
    <property type="molecule type" value="Genomic_DNA"/>
</dbReference>
<feature type="chain" id="PRO_5040152045" evidence="2">
    <location>
        <begin position="24"/>
        <end position="160"/>
    </location>
</feature>
<evidence type="ECO:0000256" key="1">
    <source>
        <dbReference type="SAM" id="Phobius"/>
    </source>
</evidence>
<organism evidence="3 4">
    <name type="scientific">Protea cynaroides</name>
    <dbReference type="NCBI Taxonomy" id="273540"/>
    <lineage>
        <taxon>Eukaryota</taxon>
        <taxon>Viridiplantae</taxon>
        <taxon>Streptophyta</taxon>
        <taxon>Embryophyta</taxon>
        <taxon>Tracheophyta</taxon>
        <taxon>Spermatophyta</taxon>
        <taxon>Magnoliopsida</taxon>
        <taxon>Proteales</taxon>
        <taxon>Proteaceae</taxon>
        <taxon>Protea</taxon>
    </lineage>
</organism>
<feature type="transmembrane region" description="Helical" evidence="1">
    <location>
        <begin position="39"/>
        <end position="61"/>
    </location>
</feature>
<name>A0A9Q0GLD1_9MAGN</name>
<keyword evidence="4" id="KW-1185">Reference proteome</keyword>
<comment type="caution">
    <text evidence="3">The sequence shown here is derived from an EMBL/GenBank/DDBJ whole genome shotgun (WGS) entry which is preliminary data.</text>
</comment>
<proteinExistence type="predicted"/>